<dbReference type="InterPro" id="IPR001915">
    <property type="entry name" value="Peptidase_M48"/>
</dbReference>
<evidence type="ECO:0000256" key="2">
    <source>
        <dbReference type="ARBA" id="ARBA00022723"/>
    </source>
</evidence>
<protein>
    <submittedName>
        <fullName evidence="9">M56 family metallopeptidase</fullName>
    </submittedName>
</protein>
<keyword evidence="7" id="KW-1133">Transmembrane helix</keyword>
<dbReference type="EMBL" id="CP142149">
    <property type="protein sequence ID" value="WSE27117.1"/>
    <property type="molecule type" value="Genomic_DNA"/>
</dbReference>
<evidence type="ECO:0000256" key="4">
    <source>
        <dbReference type="ARBA" id="ARBA00022833"/>
    </source>
</evidence>
<dbReference type="Proteomes" id="UP001330812">
    <property type="component" value="Chromosome"/>
</dbReference>
<feature type="domain" description="Peptidase M48" evidence="8">
    <location>
        <begin position="110"/>
        <end position="180"/>
    </location>
</feature>
<reference evidence="9 10" key="1">
    <citation type="journal article" date="2015" name="Int. J. Syst. Evol. Microbiol.">
        <title>Amycolatopsis rhabdoformis sp. nov., an actinomycete isolated from a tropical forest soil.</title>
        <authorList>
            <person name="Souza W.R."/>
            <person name="Silva R.E."/>
            <person name="Goodfellow M."/>
            <person name="Busarakam K."/>
            <person name="Figueiro F.S."/>
            <person name="Ferreira D."/>
            <person name="Rodrigues-Filho E."/>
            <person name="Moraes L.A.B."/>
            <person name="Zucchi T.D."/>
        </authorList>
    </citation>
    <scope>NUCLEOTIDE SEQUENCE [LARGE SCALE GENOMIC DNA]</scope>
    <source>
        <strain evidence="9 10">NCIMB 14900</strain>
    </source>
</reference>
<dbReference type="CDD" id="cd07326">
    <property type="entry name" value="M56_BlaR1_MecR1_like"/>
    <property type="match status" value="1"/>
</dbReference>
<feature type="transmembrane region" description="Helical" evidence="7">
    <location>
        <begin position="82"/>
        <end position="102"/>
    </location>
</feature>
<keyword evidence="10" id="KW-1185">Reference proteome</keyword>
<dbReference type="Gene3D" id="3.30.2010.10">
    <property type="entry name" value="Metalloproteases ('zincins'), catalytic domain"/>
    <property type="match status" value="1"/>
</dbReference>
<comment type="similarity">
    <text evidence="6">Belongs to the peptidase M48 family.</text>
</comment>
<dbReference type="PANTHER" id="PTHR34978:SF3">
    <property type="entry name" value="SLR0241 PROTEIN"/>
    <property type="match status" value="1"/>
</dbReference>
<feature type="transmembrane region" description="Helical" evidence="7">
    <location>
        <begin position="6"/>
        <end position="23"/>
    </location>
</feature>
<keyword evidence="1 6" id="KW-0645">Protease</keyword>
<keyword evidence="7" id="KW-0472">Membrane</keyword>
<organism evidence="9 10">
    <name type="scientific">Amycolatopsis rhabdoformis</name>
    <dbReference type="NCBI Taxonomy" id="1448059"/>
    <lineage>
        <taxon>Bacteria</taxon>
        <taxon>Bacillati</taxon>
        <taxon>Actinomycetota</taxon>
        <taxon>Actinomycetes</taxon>
        <taxon>Pseudonocardiales</taxon>
        <taxon>Pseudonocardiaceae</taxon>
        <taxon>Amycolatopsis</taxon>
    </lineage>
</organism>
<proteinExistence type="inferred from homology"/>
<accession>A0ABZ1HYA3</accession>
<feature type="transmembrane region" description="Helical" evidence="7">
    <location>
        <begin position="30"/>
        <end position="53"/>
    </location>
</feature>
<keyword evidence="5 6" id="KW-0482">Metalloprotease</keyword>
<sequence length="303" mass="31155">MEVDVFVPLLLPLAGWPVARWLAPRLSPRAASWVLTGCALVLAVGSTSALALLTARGLARVPWVASLGGFGDSSFEDVNVPLAATSGVALIAAATALAWAGVQYVRRHRRINAELDAHGTDEVVLLPGAEPIAFAVAGRGGRIAVSSGLLAVLDARERRALFAHERAHLALRHHFFAAALTIATALNPLLRPLGTAARFALERWADETAAARVGDRRVVATAVAKAALAGKTGRSPVLAAAGGPVPQRVRALLTPRSPKGPLAALAIAAVLAVCGASAANALDAAIDLHLGVELAQSAYPHGH</sequence>
<comment type="cofactor">
    <cofactor evidence="6">
        <name>Zn(2+)</name>
        <dbReference type="ChEBI" id="CHEBI:29105"/>
    </cofactor>
    <text evidence="6">Binds 1 zinc ion per subunit.</text>
</comment>
<keyword evidence="7" id="KW-0812">Transmembrane</keyword>
<evidence type="ECO:0000256" key="1">
    <source>
        <dbReference type="ARBA" id="ARBA00022670"/>
    </source>
</evidence>
<keyword evidence="2" id="KW-0479">Metal-binding</keyword>
<evidence type="ECO:0000313" key="10">
    <source>
        <dbReference type="Proteomes" id="UP001330812"/>
    </source>
</evidence>
<gene>
    <name evidence="9" type="ORF">VSH64_30150</name>
</gene>
<evidence type="ECO:0000256" key="7">
    <source>
        <dbReference type="SAM" id="Phobius"/>
    </source>
</evidence>
<dbReference type="InterPro" id="IPR052173">
    <property type="entry name" value="Beta-lactam_resp_regulator"/>
</dbReference>
<evidence type="ECO:0000313" key="9">
    <source>
        <dbReference type="EMBL" id="WSE27117.1"/>
    </source>
</evidence>
<dbReference type="RefSeq" id="WP_326566127.1">
    <property type="nucleotide sequence ID" value="NZ_CP142149.1"/>
</dbReference>
<keyword evidence="3 6" id="KW-0378">Hydrolase</keyword>
<dbReference type="Pfam" id="PF01435">
    <property type="entry name" value="Peptidase_M48"/>
    <property type="match status" value="1"/>
</dbReference>
<name>A0ABZ1HYA3_9PSEU</name>
<dbReference type="PANTHER" id="PTHR34978">
    <property type="entry name" value="POSSIBLE SENSOR-TRANSDUCER PROTEIN BLAR"/>
    <property type="match status" value="1"/>
</dbReference>
<evidence type="ECO:0000256" key="6">
    <source>
        <dbReference type="RuleBase" id="RU003983"/>
    </source>
</evidence>
<feature type="transmembrane region" description="Helical" evidence="7">
    <location>
        <begin position="262"/>
        <end position="282"/>
    </location>
</feature>
<keyword evidence="4 6" id="KW-0862">Zinc</keyword>
<evidence type="ECO:0000259" key="8">
    <source>
        <dbReference type="Pfam" id="PF01435"/>
    </source>
</evidence>
<evidence type="ECO:0000256" key="3">
    <source>
        <dbReference type="ARBA" id="ARBA00022801"/>
    </source>
</evidence>
<evidence type="ECO:0000256" key="5">
    <source>
        <dbReference type="ARBA" id="ARBA00023049"/>
    </source>
</evidence>